<dbReference type="GO" id="GO:0046942">
    <property type="term" value="P:carboxylic acid transport"/>
    <property type="evidence" value="ECO:0007669"/>
    <property type="project" value="UniProtKB-ARBA"/>
</dbReference>
<feature type="transmembrane region" description="Helical" evidence="9">
    <location>
        <begin position="45"/>
        <end position="67"/>
    </location>
</feature>
<evidence type="ECO:0000256" key="5">
    <source>
        <dbReference type="ARBA" id="ARBA00022692"/>
    </source>
</evidence>
<dbReference type="PROSITE" id="PS00456">
    <property type="entry name" value="NA_SOLUT_SYMP_1"/>
    <property type="match status" value="1"/>
</dbReference>
<keyword evidence="11" id="KW-1185">Reference proteome</keyword>
<dbReference type="Pfam" id="PF00474">
    <property type="entry name" value="SSF"/>
    <property type="match status" value="1"/>
</dbReference>
<dbReference type="InterPro" id="IPR038377">
    <property type="entry name" value="Na/Glc_symporter_sf"/>
</dbReference>
<dbReference type="PANTHER" id="PTHR48086">
    <property type="entry name" value="SODIUM/PROLINE SYMPORTER-RELATED"/>
    <property type="match status" value="1"/>
</dbReference>
<evidence type="ECO:0000256" key="4">
    <source>
        <dbReference type="ARBA" id="ARBA00022475"/>
    </source>
</evidence>
<dbReference type="InterPro" id="IPR001734">
    <property type="entry name" value="Na/solute_symporter"/>
</dbReference>
<dbReference type="Proteomes" id="UP000234366">
    <property type="component" value="Chromosome"/>
</dbReference>
<feature type="transmembrane region" description="Helical" evidence="9">
    <location>
        <begin position="260"/>
        <end position="284"/>
    </location>
</feature>
<keyword evidence="4" id="KW-1003">Cell membrane</keyword>
<dbReference type="RefSeq" id="WP_060963951.1">
    <property type="nucleotide sequence ID" value="NZ_CP025001.1"/>
</dbReference>
<evidence type="ECO:0000256" key="2">
    <source>
        <dbReference type="ARBA" id="ARBA00006434"/>
    </source>
</evidence>
<evidence type="ECO:0000256" key="6">
    <source>
        <dbReference type="ARBA" id="ARBA00022989"/>
    </source>
</evidence>
<feature type="transmembrane region" description="Helical" evidence="9">
    <location>
        <begin position="354"/>
        <end position="373"/>
    </location>
</feature>
<evidence type="ECO:0000313" key="11">
    <source>
        <dbReference type="Proteomes" id="UP000234366"/>
    </source>
</evidence>
<name>A0AAI8HK79_9BACI</name>
<evidence type="ECO:0000256" key="3">
    <source>
        <dbReference type="ARBA" id="ARBA00022448"/>
    </source>
</evidence>
<feature type="transmembrane region" description="Helical" evidence="9">
    <location>
        <begin position="178"/>
        <end position="197"/>
    </location>
</feature>
<dbReference type="InterPro" id="IPR050277">
    <property type="entry name" value="Sodium:Solute_Symporter"/>
</dbReference>
<organism evidence="10 11">
    <name type="scientific">Bacillus siamensis</name>
    <dbReference type="NCBI Taxonomy" id="659243"/>
    <lineage>
        <taxon>Bacteria</taxon>
        <taxon>Bacillati</taxon>
        <taxon>Bacillota</taxon>
        <taxon>Bacilli</taxon>
        <taxon>Bacillales</taxon>
        <taxon>Bacillaceae</taxon>
        <taxon>Bacillus</taxon>
        <taxon>Bacillus amyloliquefaciens group</taxon>
    </lineage>
</organism>
<dbReference type="InterPro" id="IPR018212">
    <property type="entry name" value="Na/solute_symporter_CS"/>
</dbReference>
<keyword evidence="3" id="KW-0813">Transport</keyword>
<comment type="similarity">
    <text evidence="2 8">Belongs to the sodium:solute symporter (SSF) (TC 2.A.21) family.</text>
</comment>
<feature type="transmembrane region" description="Helical" evidence="9">
    <location>
        <begin position="408"/>
        <end position="429"/>
    </location>
</feature>
<feature type="transmembrane region" description="Helical" evidence="9">
    <location>
        <begin position="145"/>
        <end position="166"/>
    </location>
</feature>
<dbReference type="PANTHER" id="PTHR48086:SF7">
    <property type="entry name" value="SODIUM-SOLUTE SYMPORTER-RELATED"/>
    <property type="match status" value="1"/>
</dbReference>
<proteinExistence type="inferred from homology"/>
<sequence>MNGLDVMMVVLYFAALIFVGVLGARKAKTSEDYIVAGRNLGLTMYLACLAAVILGGASTIGTAKLGYQFGLSGIWMVFMLGLGISAIGVFLIRKMMALKVLTISEVLEKRFNSETRLISSLVAAIYTLMVTVTQVISMGTILNVLLGWNLTLSMITGGGIVLFYTLLGGMWAITMTDIIQFVIMTVGIFFIMLPMSLHKAGGWSTLLERLPPGYFDAGSIGMSTIFQYFLLFCLGMAVGQDIWQRVFTARTTKIARAGTIGAGVYSCFYAVAVCLIGMCAYVVLPHLKDPQTAFSSMALATLPPGILGVVIASVISALMSTASGTMLASSTLIVNDILKRYMSPQMNEQHFLKISRLTTFAVGITTIVISIWIQDVLTALDVAYAVLSGAIFFPIILGFFWKRATAQAAFYSILLSTAVILAGLAIKGVSSTEPIVYGLLVSIIVMITVSLAGTSKKEPAALKKSEPYY</sequence>
<keyword evidence="5 9" id="KW-0812">Transmembrane</keyword>
<dbReference type="CDD" id="cd11479">
    <property type="entry name" value="SLC5sbd_u3"/>
    <property type="match status" value="1"/>
</dbReference>
<dbReference type="GO" id="GO:0022857">
    <property type="term" value="F:transmembrane transporter activity"/>
    <property type="evidence" value="ECO:0007669"/>
    <property type="project" value="InterPro"/>
</dbReference>
<feature type="transmembrane region" description="Helical" evidence="9">
    <location>
        <begin position="117"/>
        <end position="139"/>
    </location>
</feature>
<comment type="subcellular location">
    <subcellularLocation>
        <location evidence="1">Membrane</location>
        <topology evidence="1">Multi-pass membrane protein</topology>
    </subcellularLocation>
</comment>
<protein>
    <submittedName>
        <fullName evidence="10">Sodium:solute symporter</fullName>
    </submittedName>
</protein>
<accession>A0AAI8HK79</accession>
<evidence type="ECO:0000256" key="7">
    <source>
        <dbReference type="ARBA" id="ARBA00023136"/>
    </source>
</evidence>
<dbReference type="GO" id="GO:0005886">
    <property type="term" value="C:plasma membrane"/>
    <property type="evidence" value="ECO:0007669"/>
    <property type="project" value="TreeGrafter"/>
</dbReference>
<dbReference type="EMBL" id="CP025001">
    <property type="protein sequence ID" value="AUJ75547.1"/>
    <property type="molecule type" value="Genomic_DNA"/>
</dbReference>
<dbReference type="KEGG" id="bsia:CWD84_01270"/>
<evidence type="ECO:0000313" key="10">
    <source>
        <dbReference type="EMBL" id="AUJ75547.1"/>
    </source>
</evidence>
<feature type="transmembrane region" description="Helical" evidence="9">
    <location>
        <begin position="304"/>
        <end position="334"/>
    </location>
</feature>
<keyword evidence="6 9" id="KW-1133">Transmembrane helix</keyword>
<feature type="transmembrane region" description="Helical" evidence="9">
    <location>
        <begin position="435"/>
        <end position="454"/>
    </location>
</feature>
<gene>
    <name evidence="10" type="ORF">CWD84_01270</name>
</gene>
<evidence type="ECO:0000256" key="8">
    <source>
        <dbReference type="RuleBase" id="RU362091"/>
    </source>
</evidence>
<feature type="transmembrane region" description="Helical" evidence="9">
    <location>
        <begin position="6"/>
        <end position="24"/>
    </location>
</feature>
<keyword evidence="7 9" id="KW-0472">Membrane</keyword>
<feature type="transmembrane region" description="Helical" evidence="9">
    <location>
        <begin position="379"/>
        <end position="401"/>
    </location>
</feature>
<dbReference type="AlphaFoldDB" id="A0AAI8HK79"/>
<reference evidence="10 11" key="1">
    <citation type="submission" date="2017-11" db="EMBL/GenBank/DDBJ databases">
        <title>Genome sequence and genome mining of multiple bioactive secondary metabolites from a deep sea-derived Bacillus siamensis SCSIO 05746.</title>
        <authorList>
            <person name="Pan H.-Q."/>
            <person name="Ju J.-H."/>
        </authorList>
    </citation>
    <scope>NUCLEOTIDE SEQUENCE [LARGE SCALE GENOMIC DNA]</scope>
    <source>
        <strain evidence="10 11">SCSIO 05746</strain>
    </source>
</reference>
<evidence type="ECO:0000256" key="1">
    <source>
        <dbReference type="ARBA" id="ARBA00004141"/>
    </source>
</evidence>
<feature type="transmembrane region" description="Helical" evidence="9">
    <location>
        <begin position="73"/>
        <end position="92"/>
    </location>
</feature>
<dbReference type="PROSITE" id="PS50283">
    <property type="entry name" value="NA_SOLUT_SYMP_3"/>
    <property type="match status" value="1"/>
</dbReference>
<feature type="transmembrane region" description="Helical" evidence="9">
    <location>
        <begin position="217"/>
        <end position="239"/>
    </location>
</feature>
<evidence type="ECO:0000256" key="9">
    <source>
        <dbReference type="SAM" id="Phobius"/>
    </source>
</evidence>
<dbReference type="Gene3D" id="1.20.1730.10">
    <property type="entry name" value="Sodium/glucose cotransporter"/>
    <property type="match status" value="1"/>
</dbReference>